<evidence type="ECO:0000256" key="1">
    <source>
        <dbReference type="SAM" id="MobiDB-lite"/>
    </source>
</evidence>
<accession>A0A084QS73</accession>
<name>A0A084QS73_STAC4</name>
<keyword evidence="3" id="KW-1185">Reference proteome</keyword>
<dbReference type="AlphaFoldDB" id="A0A084QS73"/>
<organism evidence="2 3">
    <name type="scientific">Stachybotrys chlorohalonatus (strain IBT 40285)</name>
    <dbReference type="NCBI Taxonomy" id="1283841"/>
    <lineage>
        <taxon>Eukaryota</taxon>
        <taxon>Fungi</taxon>
        <taxon>Dikarya</taxon>
        <taxon>Ascomycota</taxon>
        <taxon>Pezizomycotina</taxon>
        <taxon>Sordariomycetes</taxon>
        <taxon>Hypocreomycetidae</taxon>
        <taxon>Hypocreales</taxon>
        <taxon>Stachybotryaceae</taxon>
        <taxon>Stachybotrys</taxon>
    </lineage>
</organism>
<evidence type="ECO:0000313" key="2">
    <source>
        <dbReference type="EMBL" id="KFA66808.1"/>
    </source>
</evidence>
<feature type="compositionally biased region" description="Basic and acidic residues" evidence="1">
    <location>
        <begin position="236"/>
        <end position="248"/>
    </location>
</feature>
<dbReference type="HOGENOM" id="CLU_1120736_0_0_1"/>
<dbReference type="InParanoid" id="A0A084QS73"/>
<protein>
    <submittedName>
        <fullName evidence="2">Uncharacterized protein</fullName>
    </submittedName>
</protein>
<evidence type="ECO:0000313" key="3">
    <source>
        <dbReference type="Proteomes" id="UP000028524"/>
    </source>
</evidence>
<dbReference type="EMBL" id="KL660369">
    <property type="protein sequence ID" value="KFA66808.1"/>
    <property type="molecule type" value="Genomic_DNA"/>
</dbReference>
<dbReference type="Proteomes" id="UP000028524">
    <property type="component" value="Unassembled WGS sequence"/>
</dbReference>
<reference evidence="2 3" key="1">
    <citation type="journal article" date="2014" name="BMC Genomics">
        <title>Comparative genome sequencing reveals chemotype-specific gene clusters in the toxigenic black mold Stachybotrys.</title>
        <authorList>
            <person name="Semeiks J."/>
            <person name="Borek D."/>
            <person name="Otwinowski Z."/>
            <person name="Grishin N.V."/>
        </authorList>
    </citation>
    <scope>NUCLEOTIDE SEQUENCE [LARGE SCALE GENOMIC DNA]</scope>
    <source>
        <strain evidence="2 3">IBT 40285</strain>
    </source>
</reference>
<feature type="compositionally biased region" description="Polar residues" evidence="1">
    <location>
        <begin position="226"/>
        <end position="235"/>
    </location>
</feature>
<sequence>MASSSESSSPVPFLLACLTCLDPDGEYENNQTIQYWHRQIGELEIREEFTAAPQSWETLYGRVAQVLKRVKPKSSRLEISLYRYIGTDEELFNNILNFGSLPERFPGDCDFKSDPEATIAIAYGLLCSHNNYIPSADAPIRSGLAAMFLVHCALESRSRPQVVLPPLCPPRPQQSAARFLPATLAPSHQQILPPLPPQRPQQLITPLYRPGPQQCIPGVSNGFSCPANQSNSMPSSKEEDWEVVKEWK</sequence>
<proteinExistence type="predicted"/>
<gene>
    <name evidence="2" type="ORF">S40285_10624</name>
</gene>
<feature type="region of interest" description="Disordered" evidence="1">
    <location>
        <begin position="226"/>
        <end position="248"/>
    </location>
</feature>